<reference evidence="1 2" key="1">
    <citation type="journal article" date="2017" name="Curr. Biol.">
        <title>Genome architecture and evolution of a unichromosomal asexual nematode.</title>
        <authorList>
            <person name="Fradin H."/>
            <person name="Zegar C."/>
            <person name="Gutwein M."/>
            <person name="Lucas J."/>
            <person name="Kovtun M."/>
            <person name="Corcoran D."/>
            <person name="Baugh L.R."/>
            <person name="Kiontke K."/>
            <person name="Gunsalus K."/>
            <person name="Fitch D.H."/>
            <person name="Piano F."/>
        </authorList>
    </citation>
    <scope>NUCLEOTIDE SEQUENCE [LARGE SCALE GENOMIC DNA]</scope>
    <source>
        <strain evidence="1">PF1309</strain>
    </source>
</reference>
<evidence type="ECO:0000313" key="1">
    <source>
        <dbReference type="EMBL" id="PAV93456.1"/>
    </source>
</evidence>
<sequence>MPCAVAEANGVIQPLARQIDAVVVDREAQVDVRMRRVEIVDPLDQPARREGADDADVQRVTEAPVGIAVQRRADPIERFGEYRHQGMAVIGQRKPARQPVEQPRAQPAFELRDLMTDRALADAQFESRARAIGRDPCA</sequence>
<gene>
    <name evidence="1" type="ORF">WR25_08402</name>
</gene>
<keyword evidence="2" id="KW-1185">Reference proteome</keyword>
<dbReference type="Proteomes" id="UP000218231">
    <property type="component" value="Unassembled WGS sequence"/>
</dbReference>
<evidence type="ECO:0000313" key="2">
    <source>
        <dbReference type="Proteomes" id="UP000218231"/>
    </source>
</evidence>
<accession>A0A2A2M4T1</accession>
<protein>
    <submittedName>
        <fullName evidence="1">Uncharacterized protein</fullName>
    </submittedName>
</protein>
<dbReference type="EMBL" id="LIAE01005244">
    <property type="protein sequence ID" value="PAV93456.1"/>
    <property type="molecule type" value="Genomic_DNA"/>
</dbReference>
<name>A0A2A2M4T1_9BILA</name>
<dbReference type="AlphaFoldDB" id="A0A2A2M4T1"/>
<proteinExistence type="predicted"/>
<organism evidence="1 2">
    <name type="scientific">Diploscapter pachys</name>
    <dbReference type="NCBI Taxonomy" id="2018661"/>
    <lineage>
        <taxon>Eukaryota</taxon>
        <taxon>Metazoa</taxon>
        <taxon>Ecdysozoa</taxon>
        <taxon>Nematoda</taxon>
        <taxon>Chromadorea</taxon>
        <taxon>Rhabditida</taxon>
        <taxon>Rhabditina</taxon>
        <taxon>Rhabditomorpha</taxon>
        <taxon>Rhabditoidea</taxon>
        <taxon>Rhabditidae</taxon>
        <taxon>Diploscapter</taxon>
    </lineage>
</organism>
<comment type="caution">
    <text evidence="1">The sequence shown here is derived from an EMBL/GenBank/DDBJ whole genome shotgun (WGS) entry which is preliminary data.</text>
</comment>